<dbReference type="HOGENOM" id="CLU_172945_0_0_1"/>
<name>A0A0C9WKN1_9AGAR</name>
<reference evidence="1 2" key="1">
    <citation type="submission" date="2014-04" db="EMBL/GenBank/DDBJ databases">
        <authorList>
            <consortium name="DOE Joint Genome Institute"/>
            <person name="Kuo A."/>
            <person name="Kohler A."/>
            <person name="Nagy L.G."/>
            <person name="Floudas D."/>
            <person name="Copeland A."/>
            <person name="Barry K.W."/>
            <person name="Cichocki N."/>
            <person name="Veneault-Fourrey C."/>
            <person name="LaButti K."/>
            <person name="Lindquist E.A."/>
            <person name="Lipzen A."/>
            <person name="Lundell T."/>
            <person name="Morin E."/>
            <person name="Murat C."/>
            <person name="Sun H."/>
            <person name="Tunlid A."/>
            <person name="Henrissat B."/>
            <person name="Grigoriev I.V."/>
            <person name="Hibbett D.S."/>
            <person name="Martin F."/>
            <person name="Nordberg H.P."/>
            <person name="Cantor M.N."/>
            <person name="Hua S.X."/>
        </authorList>
    </citation>
    <scope>NUCLEOTIDE SEQUENCE [LARGE SCALE GENOMIC DNA]</scope>
    <source>
        <strain evidence="1 2">LaAM-08-1</strain>
    </source>
</reference>
<evidence type="ECO:0000313" key="1">
    <source>
        <dbReference type="EMBL" id="KIJ89595.1"/>
    </source>
</evidence>
<reference evidence="2" key="2">
    <citation type="submission" date="2015-01" db="EMBL/GenBank/DDBJ databases">
        <title>Evolutionary Origins and Diversification of the Mycorrhizal Mutualists.</title>
        <authorList>
            <consortium name="DOE Joint Genome Institute"/>
            <consortium name="Mycorrhizal Genomics Consortium"/>
            <person name="Kohler A."/>
            <person name="Kuo A."/>
            <person name="Nagy L.G."/>
            <person name="Floudas D."/>
            <person name="Copeland A."/>
            <person name="Barry K.W."/>
            <person name="Cichocki N."/>
            <person name="Veneault-Fourrey C."/>
            <person name="LaButti K."/>
            <person name="Lindquist E.A."/>
            <person name="Lipzen A."/>
            <person name="Lundell T."/>
            <person name="Morin E."/>
            <person name="Murat C."/>
            <person name="Riley R."/>
            <person name="Ohm R."/>
            <person name="Sun H."/>
            <person name="Tunlid A."/>
            <person name="Henrissat B."/>
            <person name="Grigoriev I.V."/>
            <person name="Hibbett D.S."/>
            <person name="Martin F."/>
        </authorList>
    </citation>
    <scope>NUCLEOTIDE SEQUENCE [LARGE SCALE GENOMIC DNA]</scope>
    <source>
        <strain evidence="2">LaAM-08-1</strain>
    </source>
</reference>
<protein>
    <submittedName>
        <fullName evidence="1">Unplaced genomic scaffold K443scaffold_1049, whole genome shotgun sequence</fullName>
    </submittedName>
</protein>
<keyword evidence="2" id="KW-1185">Reference proteome</keyword>
<proteinExistence type="predicted"/>
<dbReference type="EMBL" id="KN839584">
    <property type="protein sequence ID" value="KIJ89595.1"/>
    <property type="molecule type" value="Genomic_DNA"/>
</dbReference>
<gene>
    <name evidence="1" type="ORF">K443DRAFT_117771</name>
</gene>
<dbReference type="Proteomes" id="UP000054477">
    <property type="component" value="Unassembled WGS sequence"/>
</dbReference>
<sequence length="82" mass="9630">PLFETTKCCNYKMLYCPLFDTTKCPLFETTKVCMSAFLRLQKFVRCAFLIKKVCSGSFFGYKVCSVHFLRLQKFVVRFSDIL</sequence>
<accession>A0A0C9WKN1</accession>
<organism evidence="1 2">
    <name type="scientific">Laccaria amethystina LaAM-08-1</name>
    <dbReference type="NCBI Taxonomy" id="1095629"/>
    <lineage>
        <taxon>Eukaryota</taxon>
        <taxon>Fungi</taxon>
        <taxon>Dikarya</taxon>
        <taxon>Basidiomycota</taxon>
        <taxon>Agaricomycotina</taxon>
        <taxon>Agaricomycetes</taxon>
        <taxon>Agaricomycetidae</taxon>
        <taxon>Agaricales</taxon>
        <taxon>Agaricineae</taxon>
        <taxon>Hydnangiaceae</taxon>
        <taxon>Laccaria</taxon>
    </lineage>
</organism>
<feature type="non-terminal residue" evidence="1">
    <location>
        <position position="1"/>
    </location>
</feature>
<evidence type="ECO:0000313" key="2">
    <source>
        <dbReference type="Proteomes" id="UP000054477"/>
    </source>
</evidence>
<dbReference type="AlphaFoldDB" id="A0A0C9WKN1"/>